<dbReference type="PANTHER" id="PTHR43948">
    <property type="entry name" value="DNAJ HOMOLOG SUBFAMILY B"/>
    <property type="match status" value="1"/>
</dbReference>
<dbReference type="Gene3D" id="1.10.287.110">
    <property type="entry name" value="DnaJ domain"/>
    <property type="match status" value="1"/>
</dbReference>
<feature type="compositionally biased region" description="Polar residues" evidence="1">
    <location>
        <begin position="1"/>
        <end position="16"/>
    </location>
</feature>
<dbReference type="STRING" id="743788.S8DTJ8"/>
<evidence type="ECO:0000313" key="4">
    <source>
        <dbReference type="Proteomes" id="UP000015241"/>
    </source>
</evidence>
<keyword evidence="4" id="KW-1185">Reference proteome</keyword>
<feature type="region of interest" description="Disordered" evidence="1">
    <location>
        <begin position="300"/>
        <end position="442"/>
    </location>
</feature>
<proteinExistence type="predicted"/>
<dbReference type="OrthoDB" id="442087at2759"/>
<dbReference type="PANTHER" id="PTHR43948:SF14">
    <property type="entry name" value="PROTEIN DNAJ, PUTATIVE-RELATED"/>
    <property type="match status" value="1"/>
</dbReference>
<gene>
    <name evidence="3" type="ORF">FOMPIDRAFT_135872</name>
</gene>
<dbReference type="EMBL" id="KE504229">
    <property type="protein sequence ID" value="EPS94548.1"/>
    <property type="molecule type" value="Genomic_DNA"/>
</dbReference>
<feature type="region of interest" description="Disordered" evidence="1">
    <location>
        <begin position="75"/>
        <end position="96"/>
    </location>
</feature>
<sequence length="442" mass="48353">MATNLYETLGLDSNASPEDVRKAYRKRALKTHPDRLPPQTSEADKAAASEEFRKVNNAYEVLNNEQDRKLYDRYRVWPPPSRPEPGAGPSRGYSQTPFNQPFSDPFFSAGFGGRAFHFTDPFDLFNSLFGDIHNIHRGFFEDDDPFFSDPFPSTFSRSPFGQPFGQSTRSPFGSLFGPGPMFSGLLGSANTRAYSQVSEAVGRSGQWVSQSTMTRSINGRTEQVTKRRDAQGNEHIVYSSPEGERYTINGVDQPLPLTNGTANAGRNAAPPQPPPQTRPAPQAITAAPSVPASSYYAPPPAQPVSVPAQAASPPPTYYAPSATSGSHAYPMSPPGLFDRAPAAHRDAIPADPRTSVHRTRSASSQGHNGAYASSLSSYRSDRDKERHHRQERDSHHPHRAHASSSGQSADARRVAHHSHHAPAPSRDEQGAPPHKRWRVGGW</sequence>
<feature type="region of interest" description="Disordered" evidence="1">
    <location>
        <begin position="218"/>
        <end position="283"/>
    </location>
</feature>
<dbReference type="PRINTS" id="PR00625">
    <property type="entry name" value="JDOMAIN"/>
</dbReference>
<dbReference type="InterPro" id="IPR001623">
    <property type="entry name" value="DnaJ_domain"/>
</dbReference>
<dbReference type="PROSITE" id="PS50076">
    <property type="entry name" value="DNAJ_2"/>
    <property type="match status" value="1"/>
</dbReference>
<reference evidence="3 4" key="1">
    <citation type="journal article" date="2012" name="Science">
        <title>The Paleozoic origin of enzymatic lignin decomposition reconstructed from 31 fungal genomes.</title>
        <authorList>
            <person name="Floudas D."/>
            <person name="Binder M."/>
            <person name="Riley R."/>
            <person name="Barry K."/>
            <person name="Blanchette R.A."/>
            <person name="Henrissat B."/>
            <person name="Martinez A.T."/>
            <person name="Otillar R."/>
            <person name="Spatafora J.W."/>
            <person name="Yadav J.S."/>
            <person name="Aerts A."/>
            <person name="Benoit I."/>
            <person name="Boyd A."/>
            <person name="Carlson A."/>
            <person name="Copeland A."/>
            <person name="Coutinho P.M."/>
            <person name="de Vries R.P."/>
            <person name="Ferreira P."/>
            <person name="Findley K."/>
            <person name="Foster B."/>
            <person name="Gaskell J."/>
            <person name="Glotzer D."/>
            <person name="Gorecki P."/>
            <person name="Heitman J."/>
            <person name="Hesse C."/>
            <person name="Hori C."/>
            <person name="Igarashi K."/>
            <person name="Jurgens J.A."/>
            <person name="Kallen N."/>
            <person name="Kersten P."/>
            <person name="Kohler A."/>
            <person name="Kuees U."/>
            <person name="Kumar T.K.A."/>
            <person name="Kuo A."/>
            <person name="LaButti K."/>
            <person name="Larrondo L.F."/>
            <person name="Lindquist E."/>
            <person name="Ling A."/>
            <person name="Lombard V."/>
            <person name="Lucas S."/>
            <person name="Lundell T."/>
            <person name="Martin R."/>
            <person name="McLaughlin D.J."/>
            <person name="Morgenstern I."/>
            <person name="Morin E."/>
            <person name="Murat C."/>
            <person name="Nagy L.G."/>
            <person name="Nolan M."/>
            <person name="Ohm R.A."/>
            <person name="Patyshakuliyeva A."/>
            <person name="Rokas A."/>
            <person name="Ruiz-Duenas F.J."/>
            <person name="Sabat G."/>
            <person name="Salamov A."/>
            <person name="Samejima M."/>
            <person name="Schmutz J."/>
            <person name="Slot J.C."/>
            <person name="St John F."/>
            <person name="Stenlid J."/>
            <person name="Sun H."/>
            <person name="Sun S."/>
            <person name="Syed K."/>
            <person name="Tsang A."/>
            <person name="Wiebenga A."/>
            <person name="Young D."/>
            <person name="Pisabarro A."/>
            <person name="Eastwood D.C."/>
            <person name="Martin F."/>
            <person name="Cullen D."/>
            <person name="Grigoriev I.V."/>
            <person name="Hibbett D.S."/>
        </authorList>
    </citation>
    <scope>NUCLEOTIDE SEQUENCE</scope>
    <source>
        <strain evidence="4">FP-58527</strain>
    </source>
</reference>
<dbReference type="GO" id="GO:0044183">
    <property type="term" value="F:protein folding chaperone"/>
    <property type="evidence" value="ECO:0007669"/>
    <property type="project" value="TreeGrafter"/>
</dbReference>
<dbReference type="Proteomes" id="UP000015241">
    <property type="component" value="Unassembled WGS sequence"/>
</dbReference>
<organism evidence="3 4">
    <name type="scientific">Fomitopsis schrenkii</name>
    <name type="common">Brown rot fungus</name>
    <dbReference type="NCBI Taxonomy" id="2126942"/>
    <lineage>
        <taxon>Eukaryota</taxon>
        <taxon>Fungi</taxon>
        <taxon>Dikarya</taxon>
        <taxon>Basidiomycota</taxon>
        <taxon>Agaricomycotina</taxon>
        <taxon>Agaricomycetes</taxon>
        <taxon>Polyporales</taxon>
        <taxon>Fomitopsis</taxon>
    </lineage>
</organism>
<dbReference type="GO" id="GO:0051082">
    <property type="term" value="F:unfolded protein binding"/>
    <property type="evidence" value="ECO:0007669"/>
    <property type="project" value="TreeGrafter"/>
</dbReference>
<evidence type="ECO:0000259" key="2">
    <source>
        <dbReference type="PROSITE" id="PS50076"/>
    </source>
</evidence>
<dbReference type="AlphaFoldDB" id="S8DTJ8"/>
<feature type="region of interest" description="Disordered" evidence="1">
    <location>
        <begin position="1"/>
        <end position="48"/>
    </location>
</feature>
<dbReference type="InterPro" id="IPR018253">
    <property type="entry name" value="DnaJ_domain_CS"/>
</dbReference>
<evidence type="ECO:0000256" key="1">
    <source>
        <dbReference type="SAM" id="MobiDB-lite"/>
    </source>
</evidence>
<dbReference type="GO" id="GO:0005634">
    <property type="term" value="C:nucleus"/>
    <property type="evidence" value="ECO:0007669"/>
    <property type="project" value="TreeGrafter"/>
</dbReference>
<feature type="compositionally biased region" description="Low complexity" evidence="1">
    <location>
        <begin position="258"/>
        <end position="269"/>
    </location>
</feature>
<dbReference type="InParanoid" id="S8DTJ8"/>
<feature type="compositionally biased region" description="Basic and acidic residues" evidence="1">
    <location>
        <begin position="379"/>
        <end position="394"/>
    </location>
</feature>
<dbReference type="GO" id="GO:0051087">
    <property type="term" value="F:protein-folding chaperone binding"/>
    <property type="evidence" value="ECO:0007669"/>
    <property type="project" value="TreeGrafter"/>
</dbReference>
<dbReference type="Pfam" id="PF00226">
    <property type="entry name" value="DnaJ"/>
    <property type="match status" value="1"/>
</dbReference>
<dbReference type="PROSITE" id="PS00636">
    <property type="entry name" value="DNAJ_1"/>
    <property type="match status" value="1"/>
</dbReference>
<accession>S8DTJ8</accession>
<dbReference type="InterPro" id="IPR036869">
    <property type="entry name" value="J_dom_sf"/>
</dbReference>
<dbReference type="SMART" id="SM00271">
    <property type="entry name" value="DnaJ"/>
    <property type="match status" value="1"/>
</dbReference>
<dbReference type="CDD" id="cd06257">
    <property type="entry name" value="DnaJ"/>
    <property type="match status" value="1"/>
</dbReference>
<feature type="compositionally biased region" description="Basic residues" evidence="1">
    <location>
        <begin position="433"/>
        <end position="442"/>
    </location>
</feature>
<dbReference type="HOGENOM" id="CLU_040678_1_0_1"/>
<dbReference type="eggNOG" id="KOG0714">
    <property type="taxonomic scope" value="Eukaryota"/>
</dbReference>
<protein>
    <recommendedName>
        <fullName evidence="2">J domain-containing protein</fullName>
    </recommendedName>
</protein>
<dbReference type="SUPFAM" id="SSF46565">
    <property type="entry name" value="Chaperone J-domain"/>
    <property type="match status" value="1"/>
</dbReference>
<feature type="compositionally biased region" description="Polar residues" evidence="1">
    <location>
        <begin position="361"/>
        <end position="378"/>
    </location>
</feature>
<feature type="compositionally biased region" description="Basic and acidic residues" evidence="1">
    <location>
        <begin position="223"/>
        <end position="232"/>
    </location>
</feature>
<name>S8DTJ8_FOMSC</name>
<dbReference type="GO" id="GO:0005737">
    <property type="term" value="C:cytoplasm"/>
    <property type="evidence" value="ECO:0007669"/>
    <property type="project" value="TreeGrafter"/>
</dbReference>
<feature type="domain" description="J" evidence="2">
    <location>
        <begin position="4"/>
        <end position="75"/>
    </location>
</feature>
<evidence type="ECO:0000313" key="3">
    <source>
        <dbReference type="EMBL" id="EPS94548.1"/>
    </source>
</evidence>